<evidence type="ECO:0000313" key="2">
    <source>
        <dbReference type="Proteomes" id="UP001434883"/>
    </source>
</evidence>
<evidence type="ECO:0000313" key="1">
    <source>
        <dbReference type="EMBL" id="MEQ2191308.1"/>
    </source>
</evidence>
<gene>
    <name evidence="1" type="ORF">XENOCAPTIV_026260</name>
</gene>
<protein>
    <submittedName>
        <fullName evidence="1">Uncharacterized protein</fullName>
    </submittedName>
</protein>
<proteinExistence type="predicted"/>
<dbReference type="EMBL" id="JAHRIN010000647">
    <property type="protein sequence ID" value="MEQ2191308.1"/>
    <property type="molecule type" value="Genomic_DNA"/>
</dbReference>
<sequence length="108" mass="12115">MYFQGFSSSCAVWVSRVFEAQAHYTGEVRSMASTQKTKASLKITCFKTLWKNQFKIPPSPPSQSARLLLEGLQQPESCFLMLVLKQQTQTTAALPFLLLLKPVSAADW</sequence>
<keyword evidence="2" id="KW-1185">Reference proteome</keyword>
<dbReference type="Proteomes" id="UP001434883">
    <property type="component" value="Unassembled WGS sequence"/>
</dbReference>
<reference evidence="1 2" key="1">
    <citation type="submission" date="2021-06" db="EMBL/GenBank/DDBJ databases">
        <authorList>
            <person name="Palmer J.M."/>
        </authorList>
    </citation>
    <scope>NUCLEOTIDE SEQUENCE [LARGE SCALE GENOMIC DNA]</scope>
    <source>
        <strain evidence="1 2">XC_2019</strain>
        <tissue evidence="1">Muscle</tissue>
    </source>
</reference>
<name>A0ABV0Q737_9TELE</name>
<comment type="caution">
    <text evidence="1">The sequence shown here is derived from an EMBL/GenBank/DDBJ whole genome shotgun (WGS) entry which is preliminary data.</text>
</comment>
<accession>A0ABV0Q737</accession>
<organism evidence="1 2">
    <name type="scientific">Xenoophorus captivus</name>
    <dbReference type="NCBI Taxonomy" id="1517983"/>
    <lineage>
        <taxon>Eukaryota</taxon>
        <taxon>Metazoa</taxon>
        <taxon>Chordata</taxon>
        <taxon>Craniata</taxon>
        <taxon>Vertebrata</taxon>
        <taxon>Euteleostomi</taxon>
        <taxon>Actinopterygii</taxon>
        <taxon>Neopterygii</taxon>
        <taxon>Teleostei</taxon>
        <taxon>Neoteleostei</taxon>
        <taxon>Acanthomorphata</taxon>
        <taxon>Ovalentaria</taxon>
        <taxon>Atherinomorphae</taxon>
        <taxon>Cyprinodontiformes</taxon>
        <taxon>Goodeidae</taxon>
        <taxon>Xenoophorus</taxon>
    </lineage>
</organism>